<evidence type="ECO:0000313" key="4">
    <source>
        <dbReference type="EMBL" id="KVT62486.1"/>
    </source>
</evidence>
<dbReference type="Pfam" id="PF13649">
    <property type="entry name" value="Methyltransf_25"/>
    <property type="match status" value="1"/>
</dbReference>
<dbReference type="GO" id="GO:0008168">
    <property type="term" value="F:methyltransferase activity"/>
    <property type="evidence" value="ECO:0007669"/>
    <property type="project" value="UniProtKB-KW"/>
</dbReference>
<sequence length="245" mass="27526">MSTTARYDSIGGLFEDFTQSAAQRAIEVRTIFHMIGDVSGKSVLDLACGFGYFGREIYRRGAAAVVGVDISEKMIDLAREESRKYGDPLEFHVRDVTNMEPLGQFDLVNAAWLFNYADSVENLRKMFKVVRASLKPDGKLVAYTVDPDFSLANGNFTKYGVNVLNERSWGPGHRHDAEFVTDPPSQFSFYRWKRADYESAIADAGFGHFEWQKPLLGADDIATHPPGFWDVFQNNCLQTGLLCKP</sequence>
<evidence type="ECO:0000313" key="5">
    <source>
        <dbReference type="EMBL" id="KWA83011.1"/>
    </source>
</evidence>
<dbReference type="RefSeq" id="WP_059556272.1">
    <property type="nucleotide sequence ID" value="NZ_LOVD01000010.1"/>
</dbReference>
<dbReference type="Proteomes" id="UP000056732">
    <property type="component" value="Unassembled WGS sequence"/>
</dbReference>
<dbReference type="EMBL" id="LPDO01000007">
    <property type="protein sequence ID" value="KVT62486.1"/>
    <property type="molecule type" value="Genomic_DNA"/>
</dbReference>
<dbReference type="GO" id="GO:0032259">
    <property type="term" value="P:methylation"/>
    <property type="evidence" value="ECO:0007669"/>
    <property type="project" value="UniProtKB-KW"/>
</dbReference>
<dbReference type="InterPro" id="IPR029063">
    <property type="entry name" value="SAM-dependent_MTases_sf"/>
</dbReference>
<dbReference type="PANTHER" id="PTHR43861:SF1">
    <property type="entry name" value="TRANS-ACONITATE 2-METHYLTRANSFERASE"/>
    <property type="match status" value="1"/>
</dbReference>
<name>A0A103PY33_9BURK</name>
<organism evidence="5 7">
    <name type="scientific">Burkholderia ubonensis</name>
    <dbReference type="NCBI Taxonomy" id="101571"/>
    <lineage>
        <taxon>Bacteria</taxon>
        <taxon>Pseudomonadati</taxon>
        <taxon>Pseudomonadota</taxon>
        <taxon>Betaproteobacteria</taxon>
        <taxon>Burkholderiales</taxon>
        <taxon>Burkholderiaceae</taxon>
        <taxon>Burkholderia</taxon>
        <taxon>Burkholderia cepacia complex</taxon>
    </lineage>
</organism>
<evidence type="ECO:0000313" key="6">
    <source>
        <dbReference type="Proteomes" id="UP000056732"/>
    </source>
</evidence>
<proteinExistence type="predicted"/>
<dbReference type="Proteomes" id="UP000060630">
    <property type="component" value="Unassembled WGS sequence"/>
</dbReference>
<evidence type="ECO:0000259" key="3">
    <source>
        <dbReference type="Pfam" id="PF13649"/>
    </source>
</evidence>
<dbReference type="CDD" id="cd02440">
    <property type="entry name" value="AdoMet_MTases"/>
    <property type="match status" value="1"/>
</dbReference>
<dbReference type="Gene3D" id="3.40.50.150">
    <property type="entry name" value="Vaccinia Virus protein VP39"/>
    <property type="match status" value="1"/>
</dbReference>
<dbReference type="EMBL" id="LPHD01000061">
    <property type="protein sequence ID" value="KWA83011.1"/>
    <property type="molecule type" value="Genomic_DNA"/>
</dbReference>
<evidence type="ECO:0000313" key="7">
    <source>
        <dbReference type="Proteomes" id="UP000060630"/>
    </source>
</evidence>
<dbReference type="InterPro" id="IPR041698">
    <property type="entry name" value="Methyltransf_25"/>
</dbReference>
<comment type="caution">
    <text evidence="5">The sequence shown here is derived from an EMBL/GenBank/DDBJ whole genome shotgun (WGS) entry which is preliminary data.</text>
</comment>
<dbReference type="AlphaFoldDB" id="A0A103PY33"/>
<dbReference type="SUPFAM" id="SSF53335">
    <property type="entry name" value="S-adenosyl-L-methionine-dependent methyltransferases"/>
    <property type="match status" value="1"/>
</dbReference>
<evidence type="ECO:0000256" key="2">
    <source>
        <dbReference type="ARBA" id="ARBA00022679"/>
    </source>
</evidence>
<keyword evidence="1 5" id="KW-0489">Methyltransferase</keyword>
<keyword evidence="5" id="KW-0830">Ubiquinone</keyword>
<evidence type="ECO:0000256" key="1">
    <source>
        <dbReference type="ARBA" id="ARBA00022603"/>
    </source>
</evidence>
<keyword evidence="2 5" id="KW-0808">Transferase</keyword>
<feature type="domain" description="Methyltransferase" evidence="3">
    <location>
        <begin position="43"/>
        <end position="138"/>
    </location>
</feature>
<accession>A0A103PY33</accession>
<reference evidence="6 7" key="1">
    <citation type="submission" date="2015-11" db="EMBL/GenBank/DDBJ databases">
        <title>Expanding the genomic diversity of Burkholderia species for the development of highly accurate diagnostics.</title>
        <authorList>
            <person name="Sahl J."/>
            <person name="Keim P."/>
            <person name="Wagner D."/>
        </authorList>
    </citation>
    <scope>NUCLEOTIDE SEQUENCE [LARGE SCALE GENOMIC DNA]</scope>
    <source>
        <strain evidence="4 6">MSMB1137WGS</strain>
        <strain evidence="5 7">MSMB2087WGS</strain>
    </source>
</reference>
<gene>
    <name evidence="4" type="ORF">WK53_22515</name>
    <name evidence="5" type="ORF">WL29_25625</name>
</gene>
<protein>
    <submittedName>
        <fullName evidence="5">Ubiquinone biosynthesis methyltransferase UbiE</fullName>
    </submittedName>
</protein>
<dbReference type="PANTHER" id="PTHR43861">
    <property type="entry name" value="TRANS-ACONITATE 2-METHYLTRANSFERASE-RELATED"/>
    <property type="match status" value="1"/>
</dbReference>